<dbReference type="Proteomes" id="UP000095332">
    <property type="component" value="Unassembled WGS sequence"/>
</dbReference>
<dbReference type="GO" id="GO:0008270">
    <property type="term" value="F:zinc ion binding"/>
    <property type="evidence" value="ECO:0007669"/>
    <property type="project" value="UniProtKB-KW"/>
</dbReference>
<dbReference type="Gene3D" id="3.90.580.10">
    <property type="entry name" value="Zinc finger, CHC2-type domain"/>
    <property type="match status" value="1"/>
</dbReference>
<dbReference type="GO" id="GO:0006269">
    <property type="term" value="P:DNA replication, synthesis of primer"/>
    <property type="evidence" value="ECO:0007669"/>
    <property type="project" value="TreeGrafter"/>
</dbReference>
<evidence type="ECO:0000256" key="4">
    <source>
        <dbReference type="SAM" id="MobiDB-lite"/>
    </source>
</evidence>
<dbReference type="Gene3D" id="3.40.1360.10">
    <property type="match status" value="1"/>
</dbReference>
<feature type="region of interest" description="Disordered" evidence="4">
    <location>
        <begin position="303"/>
        <end position="328"/>
    </location>
</feature>
<accession>A0A174XFD6</accession>
<name>A0A174XFD6_PARDI</name>
<feature type="domain" description="Zinc finger CHC2-type" evidence="5">
    <location>
        <begin position="20"/>
        <end position="71"/>
    </location>
</feature>
<feature type="compositionally biased region" description="Basic residues" evidence="4">
    <location>
        <begin position="319"/>
        <end position="328"/>
    </location>
</feature>
<dbReference type="GO" id="GO:0003677">
    <property type="term" value="F:DNA binding"/>
    <property type="evidence" value="ECO:0007669"/>
    <property type="project" value="InterPro"/>
</dbReference>
<protein>
    <submittedName>
        <fullName evidence="6">DNA primase</fullName>
    </submittedName>
</protein>
<evidence type="ECO:0000259" key="5">
    <source>
        <dbReference type="Pfam" id="PF01807"/>
    </source>
</evidence>
<dbReference type="InterPro" id="IPR050219">
    <property type="entry name" value="DnaG_primase"/>
</dbReference>
<keyword evidence="1" id="KW-0479">Metal-binding</keyword>
<dbReference type="GeneID" id="69982960"/>
<keyword evidence="2" id="KW-0863">Zinc-finger</keyword>
<dbReference type="SUPFAM" id="SSF57783">
    <property type="entry name" value="Zinc beta-ribbon"/>
    <property type="match status" value="1"/>
</dbReference>
<organism evidence="6 7">
    <name type="scientific">Parabacteroides distasonis</name>
    <dbReference type="NCBI Taxonomy" id="823"/>
    <lineage>
        <taxon>Bacteria</taxon>
        <taxon>Pseudomonadati</taxon>
        <taxon>Bacteroidota</taxon>
        <taxon>Bacteroidia</taxon>
        <taxon>Bacteroidales</taxon>
        <taxon>Tannerellaceae</taxon>
        <taxon>Parabacteroides</taxon>
    </lineage>
</organism>
<dbReference type="PANTHER" id="PTHR30313:SF2">
    <property type="entry name" value="DNA PRIMASE"/>
    <property type="match status" value="1"/>
</dbReference>
<evidence type="ECO:0000256" key="2">
    <source>
        <dbReference type="ARBA" id="ARBA00022771"/>
    </source>
</evidence>
<keyword evidence="3" id="KW-0862">Zinc</keyword>
<evidence type="ECO:0000313" key="7">
    <source>
        <dbReference type="Proteomes" id="UP000095332"/>
    </source>
</evidence>
<dbReference type="AlphaFoldDB" id="A0A174XFD6"/>
<reference evidence="6 7" key="1">
    <citation type="submission" date="2015-09" db="EMBL/GenBank/DDBJ databases">
        <authorList>
            <consortium name="Pathogen Informatics"/>
        </authorList>
    </citation>
    <scope>NUCLEOTIDE SEQUENCE [LARGE SCALE GENOMIC DNA]</scope>
    <source>
        <strain evidence="6 7">2789STDY5834948</strain>
    </source>
</reference>
<dbReference type="InterPro" id="IPR002694">
    <property type="entry name" value="Znf_CHC2"/>
</dbReference>
<dbReference type="Pfam" id="PF13155">
    <property type="entry name" value="Toprim_2"/>
    <property type="match status" value="1"/>
</dbReference>
<evidence type="ECO:0000313" key="6">
    <source>
        <dbReference type="EMBL" id="CUQ55107.1"/>
    </source>
</evidence>
<sequence>MTIEESKNIKLADYLHSLGYNPIKQQGNSLWYKSPLREEQEPSFKVNTDRNLWYDFGAGKGGNIIALAQELYASDSLPYLLDRIAEQSPSIRPVSFSFRQQSSTQPSFQHLETVPLSSPALFAYLQDRGINTALAKKECMEVRFSLNGKWNFAIGFPNASGGYEVRNKYFKGCIAPKDITHIRQTGEPKEICYVFEGFMDYLSFLTLRQKNCSDYPDFDKQDYLILNSVSNLSKALYPLGNYERIHCFFDNDTAGIRAVQELYKEYSFRVRDSSRIYSGYKDLNDYLCGKRLIQSADLTQQTKQSQTVKQADRQEQQPAKKRSRGFRM</sequence>
<gene>
    <name evidence="6" type="ORF">ERS852560_04102</name>
</gene>
<dbReference type="Pfam" id="PF01807">
    <property type="entry name" value="Zn_ribbon_DnaG"/>
    <property type="match status" value="1"/>
</dbReference>
<evidence type="ECO:0000256" key="3">
    <source>
        <dbReference type="ARBA" id="ARBA00022833"/>
    </source>
</evidence>
<dbReference type="GO" id="GO:0003899">
    <property type="term" value="F:DNA-directed RNA polymerase activity"/>
    <property type="evidence" value="ECO:0007669"/>
    <property type="project" value="InterPro"/>
</dbReference>
<dbReference type="GO" id="GO:0005737">
    <property type="term" value="C:cytoplasm"/>
    <property type="evidence" value="ECO:0007669"/>
    <property type="project" value="TreeGrafter"/>
</dbReference>
<evidence type="ECO:0000256" key="1">
    <source>
        <dbReference type="ARBA" id="ARBA00022723"/>
    </source>
</evidence>
<dbReference type="InterPro" id="IPR036977">
    <property type="entry name" value="DNA_primase_Znf_CHC2"/>
</dbReference>
<dbReference type="RefSeq" id="WP_057329504.1">
    <property type="nucleotide sequence ID" value="NZ_CP072231.1"/>
</dbReference>
<dbReference type="PANTHER" id="PTHR30313">
    <property type="entry name" value="DNA PRIMASE"/>
    <property type="match status" value="1"/>
</dbReference>
<proteinExistence type="predicted"/>
<dbReference type="EMBL" id="CZBM01000025">
    <property type="protein sequence ID" value="CUQ55107.1"/>
    <property type="molecule type" value="Genomic_DNA"/>
</dbReference>